<dbReference type="PANTHER" id="PTHR37563">
    <property type="entry name" value="PHYTANOYL-COA DIOXYGENASE FAMILY PROTEIN (AFU_ORTHOLOGUE AFUA_2G03330)"/>
    <property type="match status" value="1"/>
</dbReference>
<dbReference type="PANTHER" id="PTHR37563:SF2">
    <property type="entry name" value="PHYTANOYL-COA DIOXYGENASE FAMILY PROTEIN (AFU_ORTHOLOGUE AFUA_2G03330)"/>
    <property type="match status" value="1"/>
</dbReference>
<dbReference type="GO" id="GO:0016706">
    <property type="term" value="F:2-oxoglutarate-dependent dioxygenase activity"/>
    <property type="evidence" value="ECO:0007669"/>
    <property type="project" value="UniProtKB-ARBA"/>
</dbReference>
<dbReference type="SUPFAM" id="SSF51197">
    <property type="entry name" value="Clavaminate synthase-like"/>
    <property type="match status" value="1"/>
</dbReference>
<proteinExistence type="predicted"/>
<keyword evidence="1" id="KW-0560">Oxidoreductase</keyword>
<name>X2L7H6_9BACT</name>
<dbReference type="Gene3D" id="2.60.120.620">
    <property type="entry name" value="q2cbj1_9rhob like domain"/>
    <property type="match status" value="1"/>
</dbReference>
<reference evidence="1" key="1">
    <citation type="submission" date="2013-10" db="EMBL/GenBank/DDBJ databases">
        <title>Functional metagenomics reveals novel beta-galactosidases not predictable from gene sequences.</title>
        <authorList>
            <person name="Cheng J."/>
            <person name="Engel K."/>
            <person name="Romantsov T."/>
            <person name="Neufeld J.D."/>
            <person name="Rose D.R."/>
            <person name="Charles T.C."/>
        </authorList>
    </citation>
    <scope>NUCLEOTIDE SEQUENCE</scope>
</reference>
<keyword evidence="1" id="KW-0223">Dioxygenase</keyword>
<dbReference type="InterPro" id="IPR051961">
    <property type="entry name" value="Fungal_Metabolite_Diox"/>
</dbReference>
<accession>X2L7H6</accession>
<dbReference type="InterPro" id="IPR008775">
    <property type="entry name" value="Phytyl_CoA_dOase-like"/>
</dbReference>
<dbReference type="AlphaFoldDB" id="X2L7H6"/>
<organism evidence="1">
    <name type="scientific">uncultured bacterium 12AC_lac13</name>
    <dbReference type="NCBI Taxonomy" id="1447233"/>
    <lineage>
        <taxon>Bacteria</taxon>
        <taxon>environmental samples</taxon>
    </lineage>
</organism>
<evidence type="ECO:0000313" key="1">
    <source>
        <dbReference type="EMBL" id="AHN97619.1"/>
    </source>
</evidence>
<dbReference type="Pfam" id="PF05721">
    <property type="entry name" value="PhyH"/>
    <property type="match status" value="1"/>
</dbReference>
<sequence>MDWIVPVSESERQAGALLPASAGKAYGAMRDAGCVLLRGVFSTEMIDAVYREFLAHYGAMDLRAMTEQAAKPLPNPFLEVGGARFEIVPRMAGAFGDPDLFASALLRRFLMPLLGSDMRLSGFTVVVSHPGATLQHIHRDHAHLYTDPSVARSLPCYAVNVSVPLIDIDMQTGPTGVWPGSHTWPGGQVPSPETVTAIPFQRGDCILMDYRTLHTGMPNRGTRIRPILYLVYTRTWFFDEVNHAGRAALDLPMEKFLALPETMRPLLLRAFAQAMRAKHLTQP</sequence>
<dbReference type="EMBL" id="KF796593">
    <property type="protein sequence ID" value="AHN97619.1"/>
    <property type="molecule type" value="Genomic_DNA"/>
</dbReference>
<protein>
    <submittedName>
        <fullName evidence="1">Phytanoyl-CoA dioxygenase</fullName>
    </submittedName>
</protein>